<accession>A0A067SS96</accession>
<proteinExistence type="predicted"/>
<reference evidence="2" key="1">
    <citation type="journal article" date="2014" name="Proc. Natl. Acad. Sci. U.S.A.">
        <title>Extensive sampling of basidiomycete genomes demonstrates inadequacy of the white-rot/brown-rot paradigm for wood decay fungi.</title>
        <authorList>
            <person name="Riley R."/>
            <person name="Salamov A.A."/>
            <person name="Brown D.W."/>
            <person name="Nagy L.G."/>
            <person name="Floudas D."/>
            <person name="Held B.W."/>
            <person name="Levasseur A."/>
            <person name="Lombard V."/>
            <person name="Morin E."/>
            <person name="Otillar R."/>
            <person name="Lindquist E.A."/>
            <person name="Sun H."/>
            <person name="LaButti K.M."/>
            <person name="Schmutz J."/>
            <person name="Jabbour D."/>
            <person name="Luo H."/>
            <person name="Baker S.E."/>
            <person name="Pisabarro A.G."/>
            <person name="Walton J.D."/>
            <person name="Blanchette R.A."/>
            <person name="Henrissat B."/>
            <person name="Martin F."/>
            <person name="Cullen D."/>
            <person name="Hibbett D.S."/>
            <person name="Grigoriev I.V."/>
        </authorList>
    </citation>
    <scope>NUCLEOTIDE SEQUENCE [LARGE SCALE GENOMIC DNA]</scope>
    <source>
        <strain evidence="2">CBS 339.88</strain>
    </source>
</reference>
<dbReference type="HOGENOM" id="CLU_1161213_0_0_1"/>
<name>A0A067SS96_GALM3</name>
<dbReference type="EMBL" id="KL142396">
    <property type="protein sequence ID" value="KDR70539.1"/>
    <property type="molecule type" value="Genomic_DNA"/>
</dbReference>
<organism evidence="1 2">
    <name type="scientific">Galerina marginata (strain CBS 339.88)</name>
    <dbReference type="NCBI Taxonomy" id="685588"/>
    <lineage>
        <taxon>Eukaryota</taxon>
        <taxon>Fungi</taxon>
        <taxon>Dikarya</taxon>
        <taxon>Basidiomycota</taxon>
        <taxon>Agaricomycotina</taxon>
        <taxon>Agaricomycetes</taxon>
        <taxon>Agaricomycetidae</taxon>
        <taxon>Agaricales</taxon>
        <taxon>Agaricineae</taxon>
        <taxon>Strophariaceae</taxon>
        <taxon>Galerina</taxon>
    </lineage>
</organism>
<protein>
    <submittedName>
        <fullName evidence="1">Uncharacterized protein</fullName>
    </submittedName>
</protein>
<gene>
    <name evidence="1" type="ORF">GALMADRAFT_877852</name>
</gene>
<dbReference type="Proteomes" id="UP000027222">
    <property type="component" value="Unassembled WGS sequence"/>
</dbReference>
<evidence type="ECO:0000313" key="2">
    <source>
        <dbReference type="Proteomes" id="UP000027222"/>
    </source>
</evidence>
<dbReference type="AlphaFoldDB" id="A0A067SS96"/>
<evidence type="ECO:0000313" key="1">
    <source>
        <dbReference type="EMBL" id="KDR70539.1"/>
    </source>
</evidence>
<keyword evidence="2" id="KW-1185">Reference proteome</keyword>
<sequence length="239" mass="27408">MLDPAIAQRVPNSHNVLSILLPRHVRRELNTPSWHPKITPYRLIVPSTTIGLGSAKAVLTQSGSTVIPTTLEWLVGTVLFLLFFSISAYDSRETFPKSLSWLFEYDCMDLVWWLLESLSSRRRPQYCFDEKLTIVDGSVYHPPLTAYRILVCSAATSFGASKAVLGYLRLSTAVTWSDWALAVPVTTILYVLGLYEYNSSSIWSHFFVEDRSRDIRRCQYAVYSFIRPFCYRLFLSMRP</sequence>
<dbReference type="OrthoDB" id="3268450at2759"/>